<comment type="caution">
    <text evidence="1">The sequence shown here is derived from an EMBL/GenBank/DDBJ whole genome shotgun (WGS) entry which is preliminary data.</text>
</comment>
<dbReference type="Proteomes" id="UP001140096">
    <property type="component" value="Unassembled WGS sequence"/>
</dbReference>
<reference evidence="1" key="1">
    <citation type="submission" date="2022-07" db="EMBL/GenBank/DDBJ databases">
        <title>Phylogenomic reconstructions and comparative analyses of Kickxellomycotina fungi.</title>
        <authorList>
            <person name="Reynolds N.K."/>
            <person name="Stajich J.E."/>
            <person name="Barry K."/>
            <person name="Grigoriev I.V."/>
            <person name="Crous P."/>
            <person name="Smith M.E."/>
        </authorList>
    </citation>
    <scope>NUCLEOTIDE SEQUENCE</scope>
    <source>
        <strain evidence="1">CBS 102833</strain>
    </source>
</reference>
<protein>
    <submittedName>
        <fullName evidence="1">Uncharacterized protein</fullName>
    </submittedName>
</protein>
<accession>A0ACC1LN97</accession>
<organism evidence="1 2">
    <name type="scientific">Coemansia furcata</name>
    <dbReference type="NCBI Taxonomy" id="417177"/>
    <lineage>
        <taxon>Eukaryota</taxon>
        <taxon>Fungi</taxon>
        <taxon>Fungi incertae sedis</taxon>
        <taxon>Zoopagomycota</taxon>
        <taxon>Kickxellomycotina</taxon>
        <taxon>Kickxellomycetes</taxon>
        <taxon>Kickxellales</taxon>
        <taxon>Kickxellaceae</taxon>
        <taxon>Coemansia</taxon>
    </lineage>
</organism>
<evidence type="ECO:0000313" key="1">
    <source>
        <dbReference type="EMBL" id="KAJ2812163.1"/>
    </source>
</evidence>
<dbReference type="EMBL" id="JANBUP010000279">
    <property type="protein sequence ID" value="KAJ2812163.1"/>
    <property type="molecule type" value="Genomic_DNA"/>
</dbReference>
<gene>
    <name evidence="1" type="ORF">H4S07_001590</name>
</gene>
<evidence type="ECO:0000313" key="2">
    <source>
        <dbReference type="Proteomes" id="UP001140096"/>
    </source>
</evidence>
<sequence length="309" mass="34129">MSSSLFARPLPFDGKGIISVWLRKMTSFAKGVKPDAKPEDIILVMMSNLMGAADTWLQGKLDKNGVWADKVVFKEAILKEYTPHADSTYAELELPKIRQTTTVEDFTERFQAVVSHIPDMQDGEKHRWFTAGLKDSVMQKVVHEQPVTFDDAKLHAKSADLFASKGQGKTLFVAPRSASAADPNTMDVDALHAPCFPPMSDAKHAYAMANHLCFKCKSTGHISQNCHLGHKGGQKATQNQQVHNVKVSVPQGQHSAPQGQHLAPQGQFYPPYYALYYALPPFYPPGFGFLPVQSQPQQSQQSSGFQSSQ</sequence>
<keyword evidence="2" id="KW-1185">Reference proteome</keyword>
<proteinExistence type="predicted"/>
<name>A0ACC1LN97_9FUNG</name>